<feature type="domain" description="Toprim" evidence="9">
    <location>
        <begin position="137"/>
        <end position="281"/>
    </location>
</feature>
<dbReference type="PROSITE" id="PS52039">
    <property type="entry name" value="TOPO_IA_2"/>
    <property type="match status" value="1"/>
</dbReference>
<feature type="domain" description="Topo IA-type catalytic" evidence="10">
    <location>
        <begin position="299"/>
        <end position="730"/>
    </location>
</feature>
<organism evidence="11 12">
    <name type="scientific">Strongyloides stercoralis</name>
    <name type="common">Threadworm</name>
    <dbReference type="NCBI Taxonomy" id="6248"/>
    <lineage>
        <taxon>Eukaryota</taxon>
        <taxon>Metazoa</taxon>
        <taxon>Ecdysozoa</taxon>
        <taxon>Nematoda</taxon>
        <taxon>Chromadorea</taxon>
        <taxon>Rhabditida</taxon>
        <taxon>Tylenchina</taxon>
        <taxon>Panagrolaimomorpha</taxon>
        <taxon>Strongyloidoidea</taxon>
        <taxon>Strongyloididae</taxon>
        <taxon>Strongyloides</taxon>
    </lineage>
</organism>
<protein>
    <recommendedName>
        <fullName evidence="3 7">DNA topoisomerase</fullName>
        <ecNumber evidence="3 7">5.6.2.1</ecNumber>
    </recommendedName>
</protein>
<evidence type="ECO:0000256" key="6">
    <source>
        <dbReference type="ARBA" id="ARBA00023235"/>
    </source>
</evidence>
<dbReference type="GO" id="GO:0003677">
    <property type="term" value="F:DNA binding"/>
    <property type="evidence" value="ECO:0007669"/>
    <property type="project" value="UniProtKB-KW"/>
</dbReference>
<dbReference type="InterPro" id="IPR023405">
    <property type="entry name" value="Topo_IA_core_domain"/>
</dbReference>
<dbReference type="Proteomes" id="UP000035681">
    <property type="component" value="Unplaced"/>
</dbReference>
<dbReference type="InterPro" id="IPR013825">
    <property type="entry name" value="Topo_IA_cen_sub2"/>
</dbReference>
<dbReference type="AlphaFoldDB" id="A0AAF5DFC5"/>
<dbReference type="FunFam" id="3.40.50.140:FF:000003">
    <property type="entry name" value="DNA topoisomerase"/>
    <property type="match status" value="1"/>
</dbReference>
<evidence type="ECO:0000256" key="7">
    <source>
        <dbReference type="RuleBase" id="RU362092"/>
    </source>
</evidence>
<dbReference type="InterPro" id="IPR013826">
    <property type="entry name" value="Topo_IA_cen_sub3"/>
</dbReference>
<evidence type="ECO:0000313" key="11">
    <source>
        <dbReference type="Proteomes" id="UP000035681"/>
    </source>
</evidence>
<dbReference type="WBParaSite" id="TCONS_00011274.p1">
    <property type="protein sequence ID" value="TCONS_00011274.p1"/>
    <property type="gene ID" value="XLOC_005530"/>
</dbReference>
<dbReference type="GO" id="GO:0005634">
    <property type="term" value="C:nucleus"/>
    <property type="evidence" value="ECO:0007669"/>
    <property type="project" value="TreeGrafter"/>
</dbReference>
<dbReference type="Gene3D" id="1.10.290.10">
    <property type="entry name" value="Topoisomerase I, domain 4"/>
    <property type="match status" value="1"/>
</dbReference>
<name>A0AAF5DFC5_STRER</name>
<dbReference type="GO" id="GO:0031422">
    <property type="term" value="C:RecQ family helicase-topoisomerase III complex"/>
    <property type="evidence" value="ECO:0007669"/>
    <property type="project" value="TreeGrafter"/>
</dbReference>
<dbReference type="SMART" id="SM00436">
    <property type="entry name" value="TOP1Bc"/>
    <property type="match status" value="1"/>
</dbReference>
<dbReference type="Pfam" id="PF01131">
    <property type="entry name" value="Topoisom_bac"/>
    <property type="match status" value="1"/>
</dbReference>
<dbReference type="InterPro" id="IPR013497">
    <property type="entry name" value="Topo_IA_cen"/>
</dbReference>
<feature type="region of interest" description="Disordered" evidence="8">
    <location>
        <begin position="753"/>
        <end position="811"/>
    </location>
</feature>
<keyword evidence="4 7" id="KW-0799">Topoisomerase</keyword>
<evidence type="ECO:0000259" key="10">
    <source>
        <dbReference type="PROSITE" id="PS52039"/>
    </source>
</evidence>
<keyword evidence="5 7" id="KW-0238">DNA-binding</keyword>
<dbReference type="Gene3D" id="2.70.20.10">
    <property type="entry name" value="Topoisomerase I, domain 3"/>
    <property type="match status" value="1"/>
</dbReference>
<dbReference type="GO" id="GO:0006310">
    <property type="term" value="P:DNA recombination"/>
    <property type="evidence" value="ECO:0007669"/>
    <property type="project" value="TreeGrafter"/>
</dbReference>
<comment type="similarity">
    <text evidence="2 7">Belongs to the type IA topoisomerase family.</text>
</comment>
<evidence type="ECO:0000256" key="1">
    <source>
        <dbReference type="ARBA" id="ARBA00000213"/>
    </source>
</evidence>
<dbReference type="PROSITE" id="PS50880">
    <property type="entry name" value="TOPRIM"/>
    <property type="match status" value="1"/>
</dbReference>
<dbReference type="SUPFAM" id="SSF56712">
    <property type="entry name" value="Prokaryotic type I DNA topoisomerase"/>
    <property type="match status" value="1"/>
</dbReference>
<evidence type="ECO:0000256" key="5">
    <source>
        <dbReference type="ARBA" id="ARBA00023125"/>
    </source>
</evidence>
<comment type="function">
    <text evidence="7">Introduces a single-strand break via transesterification at a target site in duplex DNA. Releases the supercoiling and torsional tension of DNA introduced during the DNA replication and transcription by transiently cleaving and rejoining one strand of the DNA duplex. The scissile phosphodiester is attacked by the catalytic tyrosine of the enzyme, resulting in the formation of a DNA-(5'-phosphotyrosyl)-enzyme intermediate and the expulsion of a 3'-OH DNA strand.</text>
</comment>
<proteinExistence type="inferred from homology"/>
<dbReference type="InterPro" id="IPR003601">
    <property type="entry name" value="Topo_IA_2"/>
</dbReference>
<evidence type="ECO:0000313" key="12">
    <source>
        <dbReference type="WBParaSite" id="TCONS_00011274.p1"/>
    </source>
</evidence>
<feature type="compositionally biased region" description="Low complexity" evidence="8">
    <location>
        <begin position="800"/>
        <end position="811"/>
    </location>
</feature>
<keyword evidence="6 7" id="KW-0413">Isomerase</keyword>
<sequence>KSLFSSNFMDTGTEIRKILEVTRVELTHHAENENKQGIIECLGRLHQLLGRDVEEAVKLVNSGYVKVIQDVSSGRKIIRVITKSATKFYHLFPLINYCPCSEFKEFVIDAKLKFMINFDKQTKKISPLTVIINMSSRVLFVAEKNDVAKSIANILSRGNASRREGRSKFNKVYEFETEVLGRRSYVASTSVSGHMMTIDFGPEYQNWENVSTVRLFDAPVKSFVMEAMKNIEGTLCDWAVKCSVLVIWTDCDREGEKIGNEIAETCLKYNRNIDIHRARFSEVTPFAIRNALNNLTRLDQNMVNAVDCRSELDLRIGAAFTRLQTLYLKRRFNNMLINWTGDAKSIISYGSCQFPTLGFVVDRYLMVKNFVPENFWKLRAFHLKNGVKTEFSWERGRVFFKPVAESFLMLCKNSTSTAKIISVEKNPKSKFRPLAMDTICLEKLAVRYLKMSSKHAMDLAEKLYSKGFISYPRTETNIFPKNLNLSVLVEKQTDGTLWGQFAQEILNNGGPKPRNGKKSDEAHPPIHPLALVTKEQLQNNDMFRLYELVVRHFLACCSRDAKGKETSVFMGIGEEVFKASGLQIEDKGYLEVYPYDKWSDKILPEYIVNEKVSENLELDIHEGKTTAPPLLNEADLISLMDKYGIGTDATHAEHIETIQKRKYCSLNGERRFVPSPLGLALVESYNHLGYQLSKPDLRADLERGLESICKGEATKNDVLSNQIINYRSIFQAVEGQITTFGDYFEDQVKNNNHPLASVENTPSVYNRNRNVSADSSTRGTRGGGGDRSRSNATSTRERNSTSTGTSGTNSSTNLCEDVKCLCNKPSILLTCQHTIASYIFLALEDITGNNNTILLEDTDNDNQMDDGTKDEEGSPIVLVDDKNIVSEIIKNLYKNTCTFDDCNNEIKLMKY</sequence>
<dbReference type="InterPro" id="IPR000380">
    <property type="entry name" value="Topo_IA"/>
</dbReference>
<dbReference type="GO" id="GO:0006281">
    <property type="term" value="P:DNA repair"/>
    <property type="evidence" value="ECO:0007669"/>
    <property type="project" value="TreeGrafter"/>
</dbReference>
<dbReference type="InterPro" id="IPR013824">
    <property type="entry name" value="Topo_IA_cen_sub1"/>
</dbReference>
<dbReference type="FunFam" id="1.10.290.10:FF:000001">
    <property type="entry name" value="DNA topoisomerase"/>
    <property type="match status" value="1"/>
</dbReference>
<dbReference type="GO" id="GO:0006265">
    <property type="term" value="P:DNA topological change"/>
    <property type="evidence" value="ECO:0007669"/>
    <property type="project" value="InterPro"/>
</dbReference>
<evidence type="ECO:0000256" key="3">
    <source>
        <dbReference type="ARBA" id="ARBA00012891"/>
    </source>
</evidence>
<reference evidence="12" key="1">
    <citation type="submission" date="2024-02" db="UniProtKB">
        <authorList>
            <consortium name="WormBaseParasite"/>
        </authorList>
    </citation>
    <scope>IDENTIFICATION</scope>
</reference>
<keyword evidence="11" id="KW-1185">Reference proteome</keyword>
<accession>A0AAF5DFC5</accession>
<dbReference type="PRINTS" id="PR00417">
    <property type="entry name" value="PRTPISMRASEI"/>
</dbReference>
<dbReference type="Gene3D" id="3.40.50.140">
    <property type="match status" value="1"/>
</dbReference>
<dbReference type="CDD" id="cd03362">
    <property type="entry name" value="TOPRIM_TopoIA_TopoIII"/>
    <property type="match status" value="1"/>
</dbReference>
<dbReference type="CDD" id="cd00186">
    <property type="entry name" value="TOP1Ac"/>
    <property type="match status" value="1"/>
</dbReference>
<dbReference type="EC" id="5.6.2.1" evidence="3 7"/>
<dbReference type="SMART" id="SM00493">
    <property type="entry name" value="TOPRIM"/>
    <property type="match status" value="1"/>
</dbReference>
<evidence type="ECO:0000256" key="4">
    <source>
        <dbReference type="ARBA" id="ARBA00023029"/>
    </source>
</evidence>
<evidence type="ECO:0000259" key="9">
    <source>
        <dbReference type="PROSITE" id="PS50880"/>
    </source>
</evidence>
<dbReference type="PROSITE" id="PS00396">
    <property type="entry name" value="TOPO_IA_1"/>
    <property type="match status" value="1"/>
</dbReference>
<dbReference type="InterPro" id="IPR003602">
    <property type="entry name" value="Topo_IA_DNA-bd_dom"/>
</dbReference>
<dbReference type="PANTHER" id="PTHR11390:SF21">
    <property type="entry name" value="DNA TOPOISOMERASE 3-ALPHA"/>
    <property type="match status" value="1"/>
</dbReference>
<dbReference type="GO" id="GO:0003917">
    <property type="term" value="F:DNA topoisomerase type I (single strand cut, ATP-independent) activity"/>
    <property type="evidence" value="ECO:0007669"/>
    <property type="project" value="UniProtKB-EC"/>
</dbReference>
<dbReference type="InterPro" id="IPR034144">
    <property type="entry name" value="TOPRIM_TopoIII"/>
</dbReference>
<dbReference type="Gene3D" id="1.10.460.10">
    <property type="entry name" value="Topoisomerase I, domain 2"/>
    <property type="match status" value="1"/>
</dbReference>
<dbReference type="InterPro" id="IPR006171">
    <property type="entry name" value="TOPRIM_dom"/>
</dbReference>
<feature type="compositionally biased region" description="Basic and acidic residues" evidence="8">
    <location>
        <begin position="784"/>
        <end position="799"/>
    </location>
</feature>
<evidence type="ECO:0000256" key="8">
    <source>
        <dbReference type="SAM" id="MobiDB-lite"/>
    </source>
</evidence>
<dbReference type="SMART" id="SM00437">
    <property type="entry name" value="TOP1Ac"/>
    <property type="match status" value="1"/>
</dbReference>
<dbReference type="InterPro" id="IPR023406">
    <property type="entry name" value="Topo_IA_AS"/>
</dbReference>
<comment type="catalytic activity">
    <reaction evidence="1 7">
        <text>ATP-independent breakage of single-stranded DNA, followed by passage and rejoining.</text>
        <dbReference type="EC" id="5.6.2.1"/>
    </reaction>
</comment>
<feature type="compositionally biased region" description="Polar residues" evidence="8">
    <location>
        <begin position="753"/>
        <end position="773"/>
    </location>
</feature>
<evidence type="ECO:0000256" key="2">
    <source>
        <dbReference type="ARBA" id="ARBA00009446"/>
    </source>
</evidence>
<dbReference type="Pfam" id="PF01751">
    <property type="entry name" value="Toprim"/>
    <property type="match status" value="1"/>
</dbReference>
<dbReference type="PANTHER" id="PTHR11390">
    <property type="entry name" value="PROKARYOTIC DNA TOPOISOMERASE"/>
    <property type="match status" value="1"/>
</dbReference>